<protein>
    <recommendedName>
        <fullName evidence="4">Ribosome production factor 2 homolog</fullName>
    </recommendedName>
    <alternativeName>
        <fullName evidence="4">Ribosome biogenesis protein RPF2 homolog</fullName>
    </alternativeName>
</protein>
<dbReference type="PANTHER" id="PTHR12728:SF0">
    <property type="entry name" value="RIBOSOME PRODUCTION FACTOR 2 HOMOLOG"/>
    <property type="match status" value="1"/>
</dbReference>
<organism evidence="7 8">
    <name type="scientific">Coemansia asiatica</name>
    <dbReference type="NCBI Taxonomy" id="1052880"/>
    <lineage>
        <taxon>Eukaryota</taxon>
        <taxon>Fungi</taxon>
        <taxon>Fungi incertae sedis</taxon>
        <taxon>Zoopagomycota</taxon>
        <taxon>Kickxellomycotina</taxon>
        <taxon>Kickxellomycetes</taxon>
        <taxon>Kickxellales</taxon>
        <taxon>Kickxellaceae</taxon>
        <taxon>Coemansia</taxon>
    </lineage>
</organism>
<feature type="region of interest" description="Disordered" evidence="5">
    <location>
        <begin position="288"/>
        <end position="308"/>
    </location>
</feature>
<comment type="subcellular location">
    <subcellularLocation>
        <location evidence="1 4">Nucleus</location>
        <location evidence="1 4">Nucleolus</location>
    </subcellularLocation>
</comment>
<dbReference type="PROSITE" id="PS50833">
    <property type="entry name" value="BRIX"/>
    <property type="match status" value="1"/>
</dbReference>
<gene>
    <name evidence="7" type="primary">RPF2</name>
    <name evidence="7" type="ORF">LPJ64_001216</name>
</gene>
<evidence type="ECO:0000256" key="5">
    <source>
        <dbReference type="SAM" id="MobiDB-lite"/>
    </source>
</evidence>
<dbReference type="PANTHER" id="PTHR12728">
    <property type="entry name" value="BRIX DOMAIN CONTAINING PROTEIN"/>
    <property type="match status" value="1"/>
</dbReference>
<dbReference type="GO" id="GO:0019843">
    <property type="term" value="F:rRNA binding"/>
    <property type="evidence" value="ECO:0007669"/>
    <property type="project" value="UniProtKB-UniRule"/>
</dbReference>
<evidence type="ECO:0000256" key="1">
    <source>
        <dbReference type="ARBA" id="ARBA00004604"/>
    </source>
</evidence>
<evidence type="ECO:0000313" key="7">
    <source>
        <dbReference type="EMBL" id="KAJ1647374.1"/>
    </source>
</evidence>
<keyword evidence="3 4" id="KW-0539">Nucleus</keyword>
<dbReference type="Pfam" id="PF04427">
    <property type="entry name" value="Brix"/>
    <property type="match status" value="1"/>
</dbReference>
<proteinExistence type="inferred from homology"/>
<evidence type="ECO:0000256" key="2">
    <source>
        <dbReference type="ARBA" id="ARBA00010782"/>
    </source>
</evidence>
<dbReference type="SMART" id="SM00879">
    <property type="entry name" value="Brix"/>
    <property type="match status" value="1"/>
</dbReference>
<comment type="caution">
    <text evidence="7">The sequence shown here is derived from an EMBL/GenBank/DDBJ whole genome shotgun (WGS) entry which is preliminary data.</text>
</comment>
<dbReference type="EMBL" id="JANBOH010000031">
    <property type="protein sequence ID" value="KAJ1647374.1"/>
    <property type="molecule type" value="Genomic_DNA"/>
</dbReference>
<feature type="domain" description="Brix" evidence="6">
    <location>
        <begin position="28"/>
        <end position="238"/>
    </location>
</feature>
<name>A0A9W7XQA9_9FUNG</name>
<evidence type="ECO:0000313" key="8">
    <source>
        <dbReference type="Proteomes" id="UP001145021"/>
    </source>
</evidence>
<reference evidence="7" key="1">
    <citation type="submission" date="2022-07" db="EMBL/GenBank/DDBJ databases">
        <title>Phylogenomic reconstructions and comparative analyses of Kickxellomycotina fungi.</title>
        <authorList>
            <person name="Reynolds N.K."/>
            <person name="Stajich J.E."/>
            <person name="Barry K."/>
            <person name="Grigoriev I.V."/>
            <person name="Crous P."/>
            <person name="Smith M.E."/>
        </authorList>
    </citation>
    <scope>NUCLEOTIDE SEQUENCE</scope>
    <source>
        <strain evidence="7">NBRC 105413</strain>
    </source>
</reference>
<accession>A0A9W7XQA9</accession>
<dbReference type="Proteomes" id="UP001145021">
    <property type="component" value="Unassembled WGS sequence"/>
</dbReference>
<dbReference type="GO" id="GO:0005730">
    <property type="term" value="C:nucleolus"/>
    <property type="evidence" value="ECO:0007669"/>
    <property type="project" value="UniProtKB-SubCell"/>
</dbReference>
<evidence type="ECO:0000256" key="3">
    <source>
        <dbReference type="ARBA" id="ARBA00023242"/>
    </source>
</evidence>
<comment type="similarity">
    <text evidence="2 4">Belongs to the RPF2 family.</text>
</comment>
<dbReference type="AlphaFoldDB" id="A0A9W7XQA9"/>
<keyword evidence="8" id="KW-1185">Reference proteome</keyword>
<dbReference type="InterPro" id="IPR007109">
    <property type="entry name" value="Brix"/>
</dbReference>
<dbReference type="GO" id="GO:0000027">
    <property type="term" value="P:ribosomal large subunit assembly"/>
    <property type="evidence" value="ECO:0007669"/>
    <property type="project" value="InterPro"/>
</dbReference>
<sequence length="308" mass="35251">MLVQPKAKNARSKRFLANREAKVVENVKTAIFVRGSKTSKVIQDTLKDLYSLRKPDAINFTKKNEIHPFDDETSIEFFARKNDSSLFAVGIHSKKRPHNLILGRLFNYQILDMIELGIEQYKSMEELKSKMCSVGNKPLMVFNGEGFGQNEDLIRLKSILLDFFRGETADKVSLKGLEYVITVTAGPQGPNGEQGLVYFRTYTTGLKKSGMRQPRVELEEMGPSLDMRIRRVRYPVEDMWKLAIKVPKELKEVKVKNITRDGLGDKYGRVHLGKQDINKIQTRKVKALKKSLDQKPAKKQRTMNVDSD</sequence>
<dbReference type="InterPro" id="IPR039770">
    <property type="entry name" value="Rpf2"/>
</dbReference>
<dbReference type="GO" id="GO:0000463">
    <property type="term" value="P:maturation of LSU-rRNA from tricistronic rRNA transcript (SSU-rRNA, 5.8S rRNA, LSU-rRNA)"/>
    <property type="evidence" value="ECO:0007669"/>
    <property type="project" value="TreeGrafter"/>
</dbReference>
<evidence type="ECO:0000259" key="6">
    <source>
        <dbReference type="PROSITE" id="PS50833"/>
    </source>
</evidence>
<evidence type="ECO:0000256" key="4">
    <source>
        <dbReference type="RuleBase" id="RU367086"/>
    </source>
</evidence>